<evidence type="ECO:0000313" key="2">
    <source>
        <dbReference type="EMBL" id="KEP27120.1"/>
    </source>
</evidence>
<dbReference type="EMBL" id="JOTP01000005">
    <property type="protein sequence ID" value="KEP27120.1"/>
    <property type="molecule type" value="Genomic_DNA"/>
</dbReference>
<dbReference type="AlphaFoldDB" id="A0A081LCZ4"/>
<comment type="caution">
    <text evidence="2">The sequence shown here is derived from an EMBL/GenBank/DDBJ whole genome shotgun (WGS) entry which is preliminary data.</text>
</comment>
<dbReference type="OrthoDB" id="2923211at2"/>
<keyword evidence="1" id="KW-0732">Signal</keyword>
<evidence type="ECO:0000313" key="3">
    <source>
        <dbReference type="Proteomes" id="UP000028091"/>
    </source>
</evidence>
<dbReference type="eggNOG" id="ENOG5030CJ7">
    <property type="taxonomic scope" value="Bacteria"/>
</dbReference>
<dbReference type="RefSeq" id="WP_034319631.1">
    <property type="nucleotide sequence ID" value="NZ_JBCMYH010000014.1"/>
</dbReference>
<proteinExistence type="predicted"/>
<dbReference type="NCBIfam" id="TIGR04087">
    <property type="entry name" value="YqxM_for_SipW"/>
    <property type="match status" value="1"/>
</dbReference>
<evidence type="ECO:0000256" key="1">
    <source>
        <dbReference type="SAM" id="SignalP"/>
    </source>
</evidence>
<protein>
    <recommendedName>
        <fullName evidence="4">Amyloid fiber anchoring/assembly protein TapA</fullName>
    </recommendedName>
</protein>
<sequence>MNQSLFVLFSAICLIFTSLLITPTNASFNDVEHTNFVMNTCEYFEQTDQHCQPKKWDRSDLKLIDQTMIEGTVCAPQKLSMTLKNIGQPIVYSEWKWELHKVESDQKPLQNGHILEKGSIQHLSSEETTTVTTDKAKTNGIYAFKIYFPKGFGASEKTFFWSKQMQLSSCQEKIS</sequence>
<dbReference type="Proteomes" id="UP000028091">
    <property type="component" value="Unassembled WGS sequence"/>
</dbReference>
<feature type="chain" id="PRO_5039484243" description="Amyloid fiber anchoring/assembly protein TapA" evidence="1">
    <location>
        <begin position="27"/>
        <end position="175"/>
    </location>
</feature>
<name>A0A081LCZ4_9BACI</name>
<keyword evidence="3" id="KW-1185">Reference proteome</keyword>
<gene>
    <name evidence="2" type="ORF">BA70_15670</name>
</gene>
<organism evidence="2 3">
    <name type="scientific">Bacillus zhangzhouensis</name>
    <dbReference type="NCBI Taxonomy" id="1178540"/>
    <lineage>
        <taxon>Bacteria</taxon>
        <taxon>Bacillati</taxon>
        <taxon>Bacillota</taxon>
        <taxon>Bacilli</taxon>
        <taxon>Bacillales</taxon>
        <taxon>Bacillaceae</taxon>
        <taxon>Bacillus</taxon>
    </lineage>
</organism>
<feature type="signal peptide" evidence="1">
    <location>
        <begin position="1"/>
        <end position="26"/>
    </location>
</feature>
<dbReference type="InterPro" id="IPR023848">
    <property type="entry name" value="TasA"/>
</dbReference>
<dbReference type="GO" id="GO:0097311">
    <property type="term" value="C:bacterial biofilm matrix"/>
    <property type="evidence" value="ECO:0007669"/>
    <property type="project" value="InterPro"/>
</dbReference>
<reference evidence="2 3" key="1">
    <citation type="submission" date="2012-09" db="EMBL/GenBank/DDBJ databases">
        <title>Genome Sequence of Bacillus sp. DW5-4.</title>
        <authorList>
            <person name="Lai Q."/>
            <person name="Liu Y."/>
            <person name="Shao Z."/>
        </authorList>
    </citation>
    <scope>NUCLEOTIDE SEQUENCE [LARGE SCALE GENOMIC DNA]</scope>
    <source>
        <strain evidence="2 3">DW5-4</strain>
    </source>
</reference>
<accession>A0A081LCZ4</accession>
<evidence type="ECO:0008006" key="4">
    <source>
        <dbReference type="Google" id="ProtNLM"/>
    </source>
</evidence>